<dbReference type="EMBL" id="FWYD01000002">
    <property type="protein sequence ID" value="SMC53174.1"/>
    <property type="molecule type" value="Genomic_DNA"/>
</dbReference>
<evidence type="ECO:0000256" key="6">
    <source>
        <dbReference type="ARBA" id="ARBA00023136"/>
    </source>
</evidence>
<feature type="transmembrane region" description="Helical" evidence="7">
    <location>
        <begin position="157"/>
        <end position="182"/>
    </location>
</feature>
<evidence type="ECO:0000256" key="7">
    <source>
        <dbReference type="SAM" id="Phobius"/>
    </source>
</evidence>
<keyword evidence="5 7" id="KW-1133">Transmembrane helix</keyword>
<evidence type="ECO:0000256" key="5">
    <source>
        <dbReference type="ARBA" id="ARBA00022989"/>
    </source>
</evidence>
<evidence type="ECO:0000313" key="8">
    <source>
        <dbReference type="EMBL" id="SMC53174.1"/>
    </source>
</evidence>
<evidence type="ECO:0000256" key="2">
    <source>
        <dbReference type="ARBA" id="ARBA00022448"/>
    </source>
</evidence>
<keyword evidence="9" id="KW-1185">Reference proteome</keyword>
<name>A0A1W1ZXP3_9RHOB</name>
<feature type="transmembrane region" description="Helical" evidence="7">
    <location>
        <begin position="286"/>
        <end position="308"/>
    </location>
</feature>
<feature type="transmembrane region" description="Helical" evidence="7">
    <location>
        <begin position="6"/>
        <end position="22"/>
    </location>
</feature>
<dbReference type="OrthoDB" id="7329340at2"/>
<evidence type="ECO:0000313" key="9">
    <source>
        <dbReference type="Proteomes" id="UP000192330"/>
    </source>
</evidence>
<evidence type="ECO:0008006" key="10">
    <source>
        <dbReference type="Google" id="ProtNLM"/>
    </source>
</evidence>
<protein>
    <recommendedName>
        <fullName evidence="10">Malate transporter</fullName>
    </recommendedName>
</protein>
<feature type="transmembrane region" description="Helical" evidence="7">
    <location>
        <begin position="65"/>
        <end position="86"/>
    </location>
</feature>
<feature type="transmembrane region" description="Helical" evidence="7">
    <location>
        <begin position="253"/>
        <end position="274"/>
    </location>
</feature>
<keyword evidence="3" id="KW-1003">Cell membrane</keyword>
<dbReference type="GO" id="GO:0016020">
    <property type="term" value="C:membrane"/>
    <property type="evidence" value="ECO:0007669"/>
    <property type="project" value="UniProtKB-SubCell"/>
</dbReference>
<feature type="transmembrane region" description="Helical" evidence="7">
    <location>
        <begin position="98"/>
        <end position="119"/>
    </location>
</feature>
<proteinExistence type="predicted"/>
<evidence type="ECO:0000256" key="1">
    <source>
        <dbReference type="ARBA" id="ARBA00004141"/>
    </source>
</evidence>
<keyword evidence="4 7" id="KW-0812">Transmembrane</keyword>
<feature type="transmembrane region" description="Helical" evidence="7">
    <location>
        <begin position="224"/>
        <end position="247"/>
    </location>
</feature>
<evidence type="ECO:0000256" key="3">
    <source>
        <dbReference type="ARBA" id="ARBA00022475"/>
    </source>
</evidence>
<dbReference type="STRING" id="1387277.SAMN06295998_102232"/>
<organism evidence="8 9">
    <name type="scientific">Primorskyibacter flagellatus</name>
    <dbReference type="NCBI Taxonomy" id="1387277"/>
    <lineage>
        <taxon>Bacteria</taxon>
        <taxon>Pseudomonadati</taxon>
        <taxon>Pseudomonadota</taxon>
        <taxon>Alphaproteobacteria</taxon>
        <taxon>Rhodobacterales</taxon>
        <taxon>Roseobacteraceae</taxon>
        <taxon>Primorskyibacter</taxon>
    </lineage>
</organism>
<reference evidence="8 9" key="1">
    <citation type="submission" date="2017-04" db="EMBL/GenBank/DDBJ databases">
        <authorList>
            <person name="Afonso C.L."/>
            <person name="Miller P.J."/>
            <person name="Scott M.A."/>
            <person name="Spackman E."/>
            <person name="Goraichik I."/>
            <person name="Dimitrov K.M."/>
            <person name="Suarez D.L."/>
            <person name="Swayne D.E."/>
        </authorList>
    </citation>
    <scope>NUCLEOTIDE SEQUENCE [LARGE SCALE GENOMIC DNA]</scope>
    <source>
        <strain evidence="8 9">CGMCC 1.12644</strain>
    </source>
</reference>
<dbReference type="RefSeq" id="WP_084350542.1">
    <property type="nucleotide sequence ID" value="NZ_FWYD01000002.1"/>
</dbReference>
<feature type="transmembrane region" description="Helical" evidence="7">
    <location>
        <begin position="34"/>
        <end position="53"/>
    </location>
</feature>
<dbReference type="PANTHER" id="PTHR36838">
    <property type="entry name" value="AUXIN EFFLUX CARRIER FAMILY PROTEIN"/>
    <property type="match status" value="1"/>
</dbReference>
<dbReference type="Pfam" id="PF03547">
    <property type="entry name" value="Mem_trans"/>
    <property type="match status" value="1"/>
</dbReference>
<evidence type="ECO:0000256" key="4">
    <source>
        <dbReference type="ARBA" id="ARBA00022692"/>
    </source>
</evidence>
<dbReference type="InterPro" id="IPR004776">
    <property type="entry name" value="Mem_transp_PIN-like"/>
</dbReference>
<dbReference type="PANTHER" id="PTHR36838:SF3">
    <property type="entry name" value="TRANSPORTER AUXIN EFFLUX CARRIER EC FAMILY"/>
    <property type="match status" value="1"/>
</dbReference>
<dbReference type="Proteomes" id="UP000192330">
    <property type="component" value="Unassembled WGS sequence"/>
</dbReference>
<accession>A0A1W1ZXP3</accession>
<comment type="subcellular location">
    <subcellularLocation>
        <location evidence="1">Membrane</location>
        <topology evidence="1">Multi-pass membrane protein</topology>
    </subcellularLocation>
</comment>
<keyword evidence="2" id="KW-0813">Transport</keyword>
<gene>
    <name evidence="8" type="ORF">SAMN06295998_102232</name>
</gene>
<keyword evidence="6 7" id="KW-0472">Membrane</keyword>
<feature type="transmembrane region" description="Helical" evidence="7">
    <location>
        <begin position="194"/>
        <end position="212"/>
    </location>
</feature>
<dbReference type="AlphaFoldDB" id="A0A1W1ZXP3"/>
<sequence length="309" mass="32376">MVEIFFRTLPFFALIALGYGAGRTKFFSAEATAYLTKFVFYFALSAMLFRFSANLSFAEIYDARLAAAYLWGTAFVYGIASVVGFLRGLDVQTTAVEAQCACIGNTGFLGVPMLAVLLGQDAVGPIILVLSIDLIVFSSLIVILITGSRDGRMSLGILRSVGLGLLKNPMIVSMVLGLGWSSTGVALPAPINDFMTILGAAATPGALFAIGASLATKSAERMSIAVWISFCKLILHPAFVAIGALFLFPVEPYKAAVVISAASLPVAGNVFILAQHYGVAPQRVSAAILISTAASILTVSAVIAWVTVA</sequence>
<feature type="transmembrane region" description="Helical" evidence="7">
    <location>
        <begin position="125"/>
        <end position="145"/>
    </location>
</feature>
<dbReference type="GO" id="GO:0055085">
    <property type="term" value="P:transmembrane transport"/>
    <property type="evidence" value="ECO:0007669"/>
    <property type="project" value="InterPro"/>
</dbReference>